<protein>
    <recommendedName>
        <fullName evidence="1">CHAT domain-containing protein</fullName>
    </recommendedName>
</protein>
<dbReference type="Pfam" id="PF12770">
    <property type="entry name" value="CHAT"/>
    <property type="match status" value="1"/>
</dbReference>
<dbReference type="InterPro" id="IPR024983">
    <property type="entry name" value="CHAT_dom"/>
</dbReference>
<feature type="domain" description="CHAT" evidence="1">
    <location>
        <begin position="553"/>
        <end position="843"/>
    </location>
</feature>
<evidence type="ECO:0000259" key="1">
    <source>
        <dbReference type="Pfam" id="PF12770"/>
    </source>
</evidence>
<proteinExistence type="predicted"/>
<dbReference type="OrthoDB" id="9991317at2759"/>
<reference evidence="2" key="2">
    <citation type="submission" date="2020-05" db="EMBL/GenBank/DDBJ databases">
        <authorList>
            <person name="Kim H.-S."/>
            <person name="Proctor R.H."/>
            <person name="Brown D.W."/>
        </authorList>
    </citation>
    <scope>NUCLEOTIDE SEQUENCE</scope>
    <source>
        <strain evidence="2">NRRL 45417</strain>
    </source>
</reference>
<organism evidence="2 3">
    <name type="scientific">Fusarium gaditjirri</name>
    <dbReference type="NCBI Taxonomy" id="282569"/>
    <lineage>
        <taxon>Eukaryota</taxon>
        <taxon>Fungi</taxon>
        <taxon>Dikarya</taxon>
        <taxon>Ascomycota</taxon>
        <taxon>Pezizomycotina</taxon>
        <taxon>Sordariomycetes</taxon>
        <taxon>Hypocreomycetidae</taxon>
        <taxon>Hypocreales</taxon>
        <taxon>Nectriaceae</taxon>
        <taxon>Fusarium</taxon>
        <taxon>Fusarium nisikadoi species complex</taxon>
    </lineage>
</organism>
<dbReference type="AlphaFoldDB" id="A0A8H4TJ02"/>
<comment type="caution">
    <text evidence="2">The sequence shown here is derived from an EMBL/GenBank/DDBJ whole genome shotgun (WGS) entry which is preliminary data.</text>
</comment>
<evidence type="ECO:0000313" key="2">
    <source>
        <dbReference type="EMBL" id="KAF4958830.1"/>
    </source>
</evidence>
<keyword evidence="3" id="KW-1185">Reference proteome</keyword>
<evidence type="ECO:0000313" key="3">
    <source>
        <dbReference type="Proteomes" id="UP000604273"/>
    </source>
</evidence>
<sequence>MEKLDQDILEATKNLPAKPVRDDTGKKSLEELANLLITRYQQNGNTDDLRESLRHKMLLFRSLNFPIEASLWYVVIIDEALGLDVPCRYKETNDPDDLRAAIIICWQVFFEEPCHTEHEALRVRLPFVLRNLTLHLYEKSGNLGDIELAASYSRQTLPFVPNDIEDRANPLDEFARTLFKKYQVQEDPAILRVGIPISRDAISATPEGHPEKPARLANLGAWLLRRYENNRDTNDLLEAIEKTELAISLLDKGNFNQLRFLTNLGIMLFRQLELTWDENDPDQVEIMTSRAHIGRGLQVNSIAHPLLGIEAARDAIRIFKFHGKLNEANSLTQKALQLLPMACHPTISRQDQQHAIQQMSRFAAEACSLSLLVGKPQEALLSIEFSCEIILYHLIKYRNKLSLLEQDNKGWAERFDQLRSTAAQPVDTMDQVTIQDRIVPEDQDFGHDYDFYLALIRNLPNFRNFLTMPNLDDLVKGVTNGSIVIVNITPLSSDAIIILPSGEGIRSLNLPEATSVGNLFLDKYSKAFSRVRKSQGLDKQDIESLKDLYDEQFLSWLWTACVDPILKEIRCSQSSSPNSRVWWIGTGIATGFPFHAAGNPEGSTLDNVISSYIPSITSLIEARAGTTSSGNNGERNSVSIVTIPRDSDGCQLPDSTEVLRIIPETLEETFNVVNLPEPLLEEVLENIRRSYVIHFACHGYSDPFNPSQSYIQVRRRISPGEDEGKLTVESISNDTALDKAKIAFLSLYPQAEDNAEQSTDGGLGIISAFQLAGYKHVVGSLSNADGASHAHITKSFYQSLKDNGGFVENTDWLVAKALHNALRNARNYNKDPHWWASYIHSGA</sequence>
<dbReference type="EMBL" id="JABFAI010000045">
    <property type="protein sequence ID" value="KAF4958830.1"/>
    <property type="molecule type" value="Genomic_DNA"/>
</dbReference>
<name>A0A8H4TJ02_9HYPO</name>
<accession>A0A8H4TJ02</accession>
<dbReference type="Proteomes" id="UP000604273">
    <property type="component" value="Unassembled WGS sequence"/>
</dbReference>
<gene>
    <name evidence="2" type="ORF">FGADI_2174</name>
</gene>
<reference evidence="2" key="1">
    <citation type="journal article" date="2020" name="BMC Genomics">
        <title>Correction to: Identification and distribution of gene clusters required for synthesis of sphingolipid metabolism inhibitors in diverse species of the filamentous fungus Fusarium.</title>
        <authorList>
            <person name="Kim H.S."/>
            <person name="Lohmar J.M."/>
            <person name="Busman M."/>
            <person name="Brown D.W."/>
            <person name="Naumann T.A."/>
            <person name="Divon H.H."/>
            <person name="Lysoe E."/>
            <person name="Uhlig S."/>
            <person name="Proctor R.H."/>
        </authorList>
    </citation>
    <scope>NUCLEOTIDE SEQUENCE</scope>
    <source>
        <strain evidence="2">NRRL 45417</strain>
    </source>
</reference>